<dbReference type="InParanoid" id="A0A1Z5KSL5"/>
<keyword evidence="2" id="KW-1185">Reference proteome</keyword>
<accession>A0A1Z5KSL5</accession>
<organism evidence="1 2">
    <name type="scientific">Fistulifera solaris</name>
    <name type="common">Oleaginous diatom</name>
    <dbReference type="NCBI Taxonomy" id="1519565"/>
    <lineage>
        <taxon>Eukaryota</taxon>
        <taxon>Sar</taxon>
        <taxon>Stramenopiles</taxon>
        <taxon>Ochrophyta</taxon>
        <taxon>Bacillariophyta</taxon>
        <taxon>Bacillariophyceae</taxon>
        <taxon>Bacillariophycidae</taxon>
        <taxon>Naviculales</taxon>
        <taxon>Naviculaceae</taxon>
        <taxon>Fistulifera</taxon>
    </lineage>
</organism>
<dbReference type="Proteomes" id="UP000198406">
    <property type="component" value="Unassembled WGS sequence"/>
</dbReference>
<gene>
    <name evidence="1" type="ORF">FisN_16Hu263</name>
</gene>
<protein>
    <submittedName>
        <fullName evidence="1">Uncharacterized protein</fullName>
    </submittedName>
</protein>
<evidence type="ECO:0000313" key="1">
    <source>
        <dbReference type="EMBL" id="GAX29303.1"/>
    </source>
</evidence>
<reference evidence="1 2" key="1">
    <citation type="journal article" date="2015" name="Plant Cell">
        <title>Oil accumulation by the oleaginous diatom Fistulifera solaris as revealed by the genome and transcriptome.</title>
        <authorList>
            <person name="Tanaka T."/>
            <person name="Maeda Y."/>
            <person name="Veluchamy A."/>
            <person name="Tanaka M."/>
            <person name="Abida H."/>
            <person name="Marechal E."/>
            <person name="Bowler C."/>
            <person name="Muto M."/>
            <person name="Sunaga Y."/>
            <person name="Tanaka M."/>
            <person name="Yoshino T."/>
            <person name="Taniguchi T."/>
            <person name="Fukuda Y."/>
            <person name="Nemoto M."/>
            <person name="Matsumoto M."/>
            <person name="Wong P.S."/>
            <person name="Aburatani S."/>
            <person name="Fujibuchi W."/>
        </authorList>
    </citation>
    <scope>NUCLEOTIDE SEQUENCE [LARGE SCALE GENOMIC DNA]</scope>
    <source>
        <strain evidence="1 2">JPCC DA0580</strain>
    </source>
</reference>
<proteinExistence type="predicted"/>
<comment type="caution">
    <text evidence="1">The sequence shown here is derived from an EMBL/GenBank/DDBJ whole genome shotgun (WGS) entry which is preliminary data.</text>
</comment>
<dbReference type="EMBL" id="BDSP01000289">
    <property type="protein sequence ID" value="GAX29303.1"/>
    <property type="molecule type" value="Genomic_DNA"/>
</dbReference>
<name>A0A1Z5KSL5_FISSO</name>
<dbReference type="AlphaFoldDB" id="A0A1Z5KSL5"/>
<sequence>MVVDPYRVLLVFLSTKRIFLHVIESVVILVGGRGSSNDLPFFQRLQPSLSHGRGRRNNSMAENPALLVQLSNGSGKTSQTTCFAEYTVKTKNILSLNIFKKKCCPYFAATAFQSRGNIL</sequence>
<evidence type="ECO:0000313" key="2">
    <source>
        <dbReference type="Proteomes" id="UP000198406"/>
    </source>
</evidence>